<protein>
    <recommendedName>
        <fullName evidence="4">DUF2339 domain-containing protein</fullName>
    </recommendedName>
</protein>
<name>A0A9X5GSP7_9FIRM</name>
<feature type="transmembrane region" description="Helical" evidence="1">
    <location>
        <begin position="377"/>
        <end position="397"/>
    </location>
</feature>
<feature type="transmembrane region" description="Helical" evidence="1">
    <location>
        <begin position="483"/>
        <end position="500"/>
    </location>
</feature>
<feature type="transmembrane region" description="Helical" evidence="1">
    <location>
        <begin position="158"/>
        <end position="181"/>
    </location>
</feature>
<feature type="transmembrane region" description="Helical" evidence="1">
    <location>
        <begin position="187"/>
        <end position="207"/>
    </location>
</feature>
<evidence type="ECO:0008006" key="4">
    <source>
        <dbReference type="Google" id="ProtNLM"/>
    </source>
</evidence>
<feature type="transmembrane region" description="Helical" evidence="1">
    <location>
        <begin position="661"/>
        <end position="679"/>
    </location>
</feature>
<keyword evidence="1" id="KW-0472">Membrane</keyword>
<feature type="transmembrane region" description="Helical" evidence="1">
    <location>
        <begin position="219"/>
        <end position="241"/>
    </location>
</feature>
<proteinExistence type="predicted"/>
<feature type="transmembrane region" description="Helical" evidence="1">
    <location>
        <begin position="297"/>
        <end position="313"/>
    </location>
</feature>
<evidence type="ECO:0000256" key="1">
    <source>
        <dbReference type="SAM" id="Phobius"/>
    </source>
</evidence>
<keyword evidence="1" id="KW-0812">Transmembrane</keyword>
<dbReference type="AlphaFoldDB" id="A0A9X5GSP7"/>
<dbReference type="Proteomes" id="UP001154420">
    <property type="component" value="Unassembled WGS sequence"/>
</dbReference>
<gene>
    <name evidence="2" type="ORF">D5281_12460</name>
</gene>
<dbReference type="EMBL" id="QZDT01000019">
    <property type="protein sequence ID" value="NBJ93384.1"/>
    <property type="molecule type" value="Genomic_DNA"/>
</dbReference>
<reference evidence="2" key="1">
    <citation type="submission" date="2018-09" db="EMBL/GenBank/DDBJ databases">
        <title>Murine metabolic-syndrome-specific gut microbial biobank.</title>
        <authorList>
            <person name="Liu C."/>
        </authorList>
    </citation>
    <scope>NUCLEOTIDE SEQUENCE</scope>
    <source>
        <strain evidence="2">D42-62</strain>
    </source>
</reference>
<feature type="transmembrane region" description="Helical" evidence="1">
    <location>
        <begin position="444"/>
        <end position="477"/>
    </location>
</feature>
<feature type="transmembrane region" description="Helical" evidence="1">
    <location>
        <begin position="686"/>
        <end position="704"/>
    </location>
</feature>
<feature type="transmembrane region" description="Helical" evidence="1">
    <location>
        <begin position="325"/>
        <end position="343"/>
    </location>
</feature>
<feature type="transmembrane region" description="Helical" evidence="1">
    <location>
        <begin position="710"/>
        <end position="731"/>
    </location>
</feature>
<evidence type="ECO:0000313" key="3">
    <source>
        <dbReference type="Proteomes" id="UP001154420"/>
    </source>
</evidence>
<feature type="transmembrane region" description="Helical" evidence="1">
    <location>
        <begin position="639"/>
        <end position="655"/>
    </location>
</feature>
<feature type="transmembrane region" description="Helical" evidence="1">
    <location>
        <begin position="409"/>
        <end position="432"/>
    </location>
</feature>
<keyword evidence="3" id="KW-1185">Reference proteome</keyword>
<sequence length="760" mass="86411">MSELVKKKNQNIDELNEARRLRQRAGLLEQKSHVRARLRQLMEVSKDPYYDRYLAQMMKDLESGKATPEQVEREAQRSYYKYRQRMAQIEQKKIMDYPPPGTAADVAAISGQNLTRIANPVVEPSTWRHESQERKSITAVSGAKRAESERKKNIEFKVGVHVFSMLGAAFVLMAFVIFGFYFLNGLVQGLCLYGTALVLTIISQLILWKKKGNQFSYKFWHVITGIGIGGLYAANLINYLALHTINGVTAMVITLVIAVGALFLSRKKDSTAIRIIGLMGCYICFLPVQGIQTDFEFLMISAMLLFINVWSVFAEKRNGQSMADIVHLALNLVFTFIFMRVTWSEDISVVYRVLYVITSFAFVNILSLKKCIQGNTFLFSAGCIVNGIYIYLLFMLGNFALEVKGQPEMALFVHLIMEALVISICGVIFLLWPKDSGRRWAQLYYGVSTVLLLGSFSNYPLEIVLCLLVSLLITKIFAGHKEMIVLDCIVVFWVGIRGFLLMDSWYCWLLAIALILSAVRIKYMYLYHEIVITISILLICWSAFSFYLYKEYDLGRGWLYPVSAGLLLILFLLFNHLPGLKDKNQQVYNRINLVFMLLYYLGVWFCQSYVLSSIMMVMGAAAMIIVFRKRYSMELSGKYLILVGFLTYFTLTGHYGSPVIVSIFLMVISLFCVGVGFKFSDKKERICGLVMAAFVCLKLIVYDFREVGAAYRVIVFFAVGIIALLISFIYVKLEKISNNLGESVGVETGTQEYEAKKDEC</sequence>
<feature type="transmembrane region" description="Helical" evidence="1">
    <location>
        <begin position="349"/>
        <end position="368"/>
    </location>
</feature>
<feature type="transmembrane region" description="Helical" evidence="1">
    <location>
        <begin position="597"/>
        <end position="627"/>
    </location>
</feature>
<feature type="transmembrane region" description="Helical" evidence="1">
    <location>
        <begin position="530"/>
        <end position="549"/>
    </location>
</feature>
<evidence type="ECO:0000313" key="2">
    <source>
        <dbReference type="EMBL" id="NBJ93384.1"/>
    </source>
</evidence>
<feature type="transmembrane region" description="Helical" evidence="1">
    <location>
        <begin position="247"/>
        <end position="265"/>
    </location>
</feature>
<dbReference type="OrthoDB" id="2022780at2"/>
<feature type="transmembrane region" description="Helical" evidence="1">
    <location>
        <begin position="272"/>
        <end position="291"/>
    </location>
</feature>
<organism evidence="2 3">
    <name type="scientific">Parablautia muri</name>
    <dbReference type="NCBI Taxonomy" id="2320879"/>
    <lineage>
        <taxon>Bacteria</taxon>
        <taxon>Bacillati</taxon>
        <taxon>Bacillota</taxon>
        <taxon>Clostridia</taxon>
        <taxon>Lachnospirales</taxon>
        <taxon>Lachnospiraceae</taxon>
        <taxon>Parablautia</taxon>
    </lineage>
</organism>
<feature type="transmembrane region" description="Helical" evidence="1">
    <location>
        <begin position="558"/>
        <end position="577"/>
    </location>
</feature>
<dbReference type="RefSeq" id="WP_160560463.1">
    <property type="nucleotide sequence ID" value="NZ_QZDT01000019.1"/>
</dbReference>
<accession>A0A9X5GSP7</accession>
<keyword evidence="1" id="KW-1133">Transmembrane helix</keyword>
<comment type="caution">
    <text evidence="2">The sequence shown here is derived from an EMBL/GenBank/DDBJ whole genome shotgun (WGS) entry which is preliminary data.</text>
</comment>